<organism evidence="9 10">
    <name type="scientific">Phenylobacterium soli</name>
    <dbReference type="NCBI Taxonomy" id="2170551"/>
    <lineage>
        <taxon>Bacteria</taxon>
        <taxon>Pseudomonadati</taxon>
        <taxon>Pseudomonadota</taxon>
        <taxon>Alphaproteobacteria</taxon>
        <taxon>Caulobacterales</taxon>
        <taxon>Caulobacteraceae</taxon>
        <taxon>Phenylobacterium</taxon>
    </lineage>
</organism>
<keyword evidence="10" id="KW-1185">Reference proteome</keyword>
<name>A0A328AJB2_9CAUL</name>
<feature type="binding site" evidence="6">
    <location>
        <begin position="214"/>
        <end position="218"/>
    </location>
    <ligand>
        <name>AMP</name>
        <dbReference type="ChEBI" id="CHEBI:456215"/>
    </ligand>
</feature>
<evidence type="ECO:0000313" key="9">
    <source>
        <dbReference type="EMBL" id="RAK53504.1"/>
    </source>
</evidence>
<sequence length="305" mass="30912">MRRSRRSEPVDVTKPGAIDLEMLRGCGPPALKADSDKEDRGRLLVVAGGAQVAGAAILVGVAGLRVGAGKLQMAATAALAPALALAMPEARILEVPAVAGEIAGEAAERLAPQLAATDAVVIGPGMMEDAVAGELALRALQAADAAAFVIDAAALTGLAERTEDVRRAGGRLVVTPHAGEMAALTGAARREVENDPLRMARETARRLQAVVVMKGAETFVVTPDGAAWRHRAALPGLGASGSGDVLAGVIGGMLARGCSPLGAAAWGVWLHARAGARLTERIGPLGFLARELPDELPAALQEAAG</sequence>
<dbReference type="GO" id="GO:0052856">
    <property type="term" value="F:NAD(P)HX epimerase activity"/>
    <property type="evidence" value="ECO:0007669"/>
    <property type="project" value="TreeGrafter"/>
</dbReference>
<reference evidence="10" key="1">
    <citation type="submission" date="2018-05" db="EMBL/GenBank/DDBJ databases">
        <authorList>
            <person name="Li X."/>
        </authorList>
    </citation>
    <scope>NUCLEOTIDE SEQUENCE [LARGE SCALE GENOMIC DNA]</scope>
    <source>
        <strain evidence="10">LX32</strain>
    </source>
</reference>
<feature type="binding site" evidence="6">
    <location>
        <position position="177"/>
    </location>
    <ligand>
        <name>(6S)-NADPHX</name>
        <dbReference type="ChEBI" id="CHEBI:64076"/>
    </ligand>
</feature>
<dbReference type="NCBIfam" id="TIGR00196">
    <property type="entry name" value="yjeF_cterm"/>
    <property type="match status" value="1"/>
</dbReference>
<keyword evidence="7" id="KW-0812">Transmembrane</keyword>
<comment type="catalytic activity">
    <reaction evidence="6">
        <text>(6S)-NADHX + ADP = AMP + phosphate + NADH + H(+)</text>
        <dbReference type="Rhea" id="RHEA:32223"/>
        <dbReference type="ChEBI" id="CHEBI:15378"/>
        <dbReference type="ChEBI" id="CHEBI:43474"/>
        <dbReference type="ChEBI" id="CHEBI:57945"/>
        <dbReference type="ChEBI" id="CHEBI:64074"/>
        <dbReference type="ChEBI" id="CHEBI:456215"/>
        <dbReference type="ChEBI" id="CHEBI:456216"/>
        <dbReference type="EC" id="4.2.1.136"/>
    </reaction>
</comment>
<feature type="domain" description="YjeF C-terminal" evidence="8">
    <location>
        <begin position="19"/>
        <end position="303"/>
    </location>
</feature>
<comment type="catalytic activity">
    <reaction evidence="6">
        <text>(6S)-NADPHX + ADP = AMP + phosphate + NADPH + H(+)</text>
        <dbReference type="Rhea" id="RHEA:32235"/>
        <dbReference type="ChEBI" id="CHEBI:15378"/>
        <dbReference type="ChEBI" id="CHEBI:43474"/>
        <dbReference type="ChEBI" id="CHEBI:57783"/>
        <dbReference type="ChEBI" id="CHEBI:64076"/>
        <dbReference type="ChEBI" id="CHEBI:456215"/>
        <dbReference type="ChEBI" id="CHEBI:456216"/>
        <dbReference type="EC" id="4.2.1.136"/>
    </reaction>
</comment>
<keyword evidence="5 6" id="KW-0456">Lyase</keyword>
<gene>
    <name evidence="6" type="primary">nnrD</name>
    <name evidence="9" type="ORF">DJ017_02665</name>
</gene>
<evidence type="ECO:0000256" key="6">
    <source>
        <dbReference type="HAMAP-Rule" id="MF_01965"/>
    </source>
</evidence>
<feature type="transmembrane region" description="Helical" evidence="7">
    <location>
        <begin position="43"/>
        <end position="64"/>
    </location>
</feature>
<dbReference type="CDD" id="cd01171">
    <property type="entry name" value="YXKO-related"/>
    <property type="match status" value="1"/>
</dbReference>
<dbReference type="EMBL" id="QFYQ01000001">
    <property type="protein sequence ID" value="RAK53504.1"/>
    <property type="molecule type" value="Genomic_DNA"/>
</dbReference>
<feature type="binding site" evidence="6">
    <location>
        <position position="55"/>
    </location>
    <ligand>
        <name>(6S)-NADPHX</name>
        <dbReference type="ChEBI" id="CHEBI:64076"/>
    </ligand>
</feature>
<dbReference type="GO" id="GO:0110051">
    <property type="term" value="P:metabolite repair"/>
    <property type="evidence" value="ECO:0007669"/>
    <property type="project" value="TreeGrafter"/>
</dbReference>
<evidence type="ECO:0000256" key="4">
    <source>
        <dbReference type="ARBA" id="ARBA00023027"/>
    </source>
</evidence>
<dbReference type="OrthoDB" id="9806925at2"/>
<dbReference type="Pfam" id="PF01256">
    <property type="entry name" value="Carb_kinase"/>
    <property type="match status" value="1"/>
</dbReference>
<evidence type="ECO:0000256" key="2">
    <source>
        <dbReference type="ARBA" id="ARBA00022840"/>
    </source>
</evidence>
<feature type="binding site" evidence="6">
    <location>
        <position position="125"/>
    </location>
    <ligand>
        <name>(6S)-NADPHX</name>
        <dbReference type="ChEBI" id="CHEBI:64076"/>
    </ligand>
</feature>
<dbReference type="InterPro" id="IPR029056">
    <property type="entry name" value="Ribokinase-like"/>
</dbReference>
<dbReference type="AlphaFoldDB" id="A0A328AJB2"/>
<dbReference type="Proteomes" id="UP000249254">
    <property type="component" value="Unassembled WGS sequence"/>
</dbReference>
<comment type="function">
    <text evidence="6">Catalyzes the dehydration of the S-form of NAD(P)HX at the expense of ADP, which is converted to AMP. Together with NAD(P)HX epimerase, which catalyzes the epimerization of the S- and R-forms, the enzyme allows the repair of both epimers of NAD(P)HX, a damaged form of NAD(P)H that is a result of enzymatic or heat-dependent hydration.</text>
</comment>
<keyword evidence="7" id="KW-1133">Transmembrane helix</keyword>
<keyword evidence="7" id="KW-0472">Membrane</keyword>
<keyword evidence="2 6" id="KW-0067">ATP-binding</keyword>
<feature type="binding site" evidence="6">
    <location>
        <position position="243"/>
    </location>
    <ligand>
        <name>AMP</name>
        <dbReference type="ChEBI" id="CHEBI:456215"/>
    </ligand>
</feature>
<protein>
    <recommendedName>
        <fullName evidence="6">ADP-dependent (S)-NAD(P)H-hydrate dehydratase</fullName>
        <ecNumber evidence="6">4.2.1.136</ecNumber>
    </recommendedName>
    <alternativeName>
        <fullName evidence="6">ADP-dependent NAD(P)HX dehydratase</fullName>
    </alternativeName>
</protein>
<dbReference type="Gene3D" id="3.40.1190.20">
    <property type="match status" value="1"/>
</dbReference>
<dbReference type="HAMAP" id="MF_01965">
    <property type="entry name" value="NADHX_dehydratase"/>
    <property type="match status" value="1"/>
</dbReference>
<comment type="caution">
    <text evidence="9">The sequence shown here is derived from an EMBL/GenBank/DDBJ whole genome shotgun (WGS) entry which is preliminary data.</text>
</comment>
<evidence type="ECO:0000256" key="3">
    <source>
        <dbReference type="ARBA" id="ARBA00022857"/>
    </source>
</evidence>
<dbReference type="PANTHER" id="PTHR12592:SF0">
    <property type="entry name" value="ATP-DEPENDENT (S)-NAD(P)H-HYDRATE DEHYDRATASE"/>
    <property type="match status" value="1"/>
</dbReference>
<comment type="subunit">
    <text evidence="6">Homotetramer.</text>
</comment>
<keyword evidence="1 6" id="KW-0547">Nucleotide-binding</keyword>
<evidence type="ECO:0000256" key="1">
    <source>
        <dbReference type="ARBA" id="ARBA00022741"/>
    </source>
</evidence>
<comment type="similarity">
    <text evidence="6">Belongs to the NnrD/CARKD family.</text>
</comment>
<dbReference type="SUPFAM" id="SSF53613">
    <property type="entry name" value="Ribokinase-like"/>
    <property type="match status" value="1"/>
</dbReference>
<evidence type="ECO:0000259" key="8">
    <source>
        <dbReference type="PROSITE" id="PS51383"/>
    </source>
</evidence>
<dbReference type="InterPro" id="IPR000631">
    <property type="entry name" value="CARKD"/>
</dbReference>
<dbReference type="GO" id="GO:0046496">
    <property type="term" value="P:nicotinamide nucleotide metabolic process"/>
    <property type="evidence" value="ECO:0007669"/>
    <property type="project" value="UniProtKB-UniRule"/>
</dbReference>
<proteinExistence type="inferred from homology"/>
<evidence type="ECO:0000256" key="7">
    <source>
        <dbReference type="SAM" id="Phobius"/>
    </source>
</evidence>
<dbReference type="GO" id="GO:0005524">
    <property type="term" value="F:ATP binding"/>
    <property type="evidence" value="ECO:0007669"/>
    <property type="project" value="UniProtKB-KW"/>
</dbReference>
<dbReference type="EC" id="4.2.1.136" evidence="6"/>
<keyword evidence="4 6" id="KW-0520">NAD</keyword>
<evidence type="ECO:0000313" key="10">
    <source>
        <dbReference type="Proteomes" id="UP000249254"/>
    </source>
</evidence>
<dbReference type="PROSITE" id="PS51383">
    <property type="entry name" value="YJEF_C_3"/>
    <property type="match status" value="1"/>
</dbReference>
<comment type="cofactor">
    <cofactor evidence="6">
        <name>Mg(2+)</name>
        <dbReference type="ChEBI" id="CHEBI:18420"/>
    </cofactor>
</comment>
<dbReference type="PANTHER" id="PTHR12592">
    <property type="entry name" value="ATP-DEPENDENT (S)-NAD(P)H-HYDRATE DEHYDRATASE FAMILY MEMBER"/>
    <property type="match status" value="1"/>
</dbReference>
<dbReference type="GO" id="GO:0052855">
    <property type="term" value="F:ADP-dependent NAD(P)H-hydrate dehydratase activity"/>
    <property type="evidence" value="ECO:0007669"/>
    <property type="project" value="UniProtKB-UniRule"/>
</dbReference>
<feature type="binding site" evidence="6">
    <location>
        <position position="244"/>
    </location>
    <ligand>
        <name>(6S)-NADPHX</name>
        <dbReference type="ChEBI" id="CHEBI:64076"/>
    </ligand>
</feature>
<evidence type="ECO:0000256" key="5">
    <source>
        <dbReference type="ARBA" id="ARBA00023239"/>
    </source>
</evidence>
<accession>A0A328AJB2</accession>
<keyword evidence="3 6" id="KW-0521">NADP</keyword>